<protein>
    <submittedName>
        <fullName evidence="2">Uncharacterized protein</fullName>
    </submittedName>
</protein>
<organism evidence="2">
    <name type="scientific">Arion vulgaris</name>
    <dbReference type="NCBI Taxonomy" id="1028688"/>
    <lineage>
        <taxon>Eukaryota</taxon>
        <taxon>Metazoa</taxon>
        <taxon>Spiralia</taxon>
        <taxon>Lophotrochozoa</taxon>
        <taxon>Mollusca</taxon>
        <taxon>Gastropoda</taxon>
        <taxon>Heterobranchia</taxon>
        <taxon>Euthyneura</taxon>
        <taxon>Panpulmonata</taxon>
        <taxon>Eupulmonata</taxon>
        <taxon>Stylommatophora</taxon>
        <taxon>Helicina</taxon>
        <taxon>Arionoidea</taxon>
        <taxon>Arionidae</taxon>
        <taxon>Arion</taxon>
    </lineage>
</organism>
<keyword evidence="1" id="KW-0732">Signal</keyword>
<feature type="non-terminal residue" evidence="2">
    <location>
        <position position="1"/>
    </location>
</feature>
<dbReference type="EMBL" id="HACG01052687">
    <property type="protein sequence ID" value="CEK99558.1"/>
    <property type="molecule type" value="Transcribed_RNA"/>
</dbReference>
<evidence type="ECO:0000256" key="1">
    <source>
        <dbReference type="SAM" id="SignalP"/>
    </source>
</evidence>
<feature type="signal peptide" evidence="1">
    <location>
        <begin position="1"/>
        <end position="23"/>
    </location>
</feature>
<reference evidence="2" key="1">
    <citation type="submission" date="2014-12" db="EMBL/GenBank/DDBJ databases">
        <title>Insight into the proteome of Arion vulgaris.</title>
        <authorList>
            <person name="Aradska J."/>
            <person name="Bulat T."/>
            <person name="Smidak R."/>
            <person name="Sarate P."/>
            <person name="Gangsoo J."/>
            <person name="Sialana F."/>
            <person name="Bilban M."/>
            <person name="Lubec G."/>
        </authorList>
    </citation>
    <scope>NUCLEOTIDE SEQUENCE</scope>
    <source>
        <tissue evidence="2">Skin</tissue>
    </source>
</reference>
<accession>A0A0B7C2X5</accession>
<feature type="chain" id="PRO_5002128437" evidence="1">
    <location>
        <begin position="24"/>
        <end position="53"/>
    </location>
</feature>
<name>A0A0B7C2X5_9EUPU</name>
<sequence length="53" mass="6072">LHSLHSTLCTWTLCLVIKGAASSGLEYVTTIFQNIVQMHLQSRIEPYFERDYG</sequence>
<dbReference type="AlphaFoldDB" id="A0A0B7C2X5"/>
<gene>
    <name evidence="2" type="primary">ORF221558</name>
</gene>
<proteinExistence type="predicted"/>
<evidence type="ECO:0000313" key="2">
    <source>
        <dbReference type="EMBL" id="CEK99558.1"/>
    </source>
</evidence>